<name>A0A9W7W2S1_9PEZI</name>
<gene>
    <name evidence="2" type="ORF">Tdes44962_MAKER00421</name>
</gene>
<dbReference type="OrthoDB" id="10340660at2759"/>
<evidence type="ECO:0000313" key="3">
    <source>
        <dbReference type="Proteomes" id="UP001138500"/>
    </source>
</evidence>
<dbReference type="AlphaFoldDB" id="A0A9W7W2S1"/>
<reference evidence="2 3" key="2">
    <citation type="journal article" date="2021" name="Curr. Genet.">
        <title>Genetic response to nitrogen starvation in the aggressive Eucalyptus foliar pathogen Teratosphaeria destructans.</title>
        <authorList>
            <person name="Havenga M."/>
            <person name="Wingfield B.D."/>
            <person name="Wingfield M.J."/>
            <person name="Dreyer L.L."/>
            <person name="Roets F."/>
            <person name="Aylward J."/>
        </authorList>
    </citation>
    <scope>NUCLEOTIDE SEQUENCE [LARGE SCALE GENOMIC DNA]</scope>
    <source>
        <strain evidence="2">CMW44962</strain>
    </source>
</reference>
<dbReference type="EMBL" id="RIBY02001867">
    <property type="protein sequence ID" value="KAH9827695.1"/>
    <property type="molecule type" value="Genomic_DNA"/>
</dbReference>
<proteinExistence type="predicted"/>
<keyword evidence="3" id="KW-1185">Reference proteome</keyword>
<reference evidence="2 3" key="1">
    <citation type="journal article" date="2018" name="IMA Fungus">
        <title>IMA Genome-F 10: Nine draft genome sequences of Claviceps purpurea s.lat., including C. arundinis, C. humidiphila, and C. cf. spartinae, pseudomolecules for the pitch canker pathogen Fusarium circinatum, draft genome of Davidsoniella eucalypti, Grosmannia galeiformis, Quambalaria eucalypti, and Teratosphaeria destructans.</title>
        <authorList>
            <person name="Wingfield B.D."/>
            <person name="Liu M."/>
            <person name="Nguyen H.D."/>
            <person name="Lane F.A."/>
            <person name="Morgan S.W."/>
            <person name="De Vos L."/>
            <person name="Wilken P.M."/>
            <person name="Duong T.A."/>
            <person name="Aylward J."/>
            <person name="Coetzee M.P."/>
            <person name="Dadej K."/>
            <person name="De Beer Z.W."/>
            <person name="Findlay W."/>
            <person name="Havenga M."/>
            <person name="Kolarik M."/>
            <person name="Menzies J.G."/>
            <person name="Naidoo K."/>
            <person name="Pochopski O."/>
            <person name="Shoukouhi P."/>
            <person name="Santana Q.C."/>
            <person name="Seifert K.A."/>
            <person name="Soal N."/>
            <person name="Steenkamp E.T."/>
            <person name="Tatham C.T."/>
            <person name="van der Nest M.A."/>
            <person name="Wingfield M.J."/>
        </authorList>
    </citation>
    <scope>NUCLEOTIDE SEQUENCE [LARGE SCALE GENOMIC DNA]</scope>
    <source>
        <strain evidence="2">CMW44962</strain>
    </source>
</reference>
<feature type="region of interest" description="Disordered" evidence="1">
    <location>
        <begin position="315"/>
        <end position="345"/>
    </location>
</feature>
<dbReference type="Proteomes" id="UP001138500">
    <property type="component" value="Unassembled WGS sequence"/>
</dbReference>
<evidence type="ECO:0000256" key="1">
    <source>
        <dbReference type="SAM" id="MobiDB-lite"/>
    </source>
</evidence>
<comment type="caution">
    <text evidence="2">The sequence shown here is derived from an EMBL/GenBank/DDBJ whole genome shotgun (WGS) entry which is preliminary data.</text>
</comment>
<evidence type="ECO:0000313" key="2">
    <source>
        <dbReference type="EMBL" id="KAH9827695.1"/>
    </source>
</evidence>
<organism evidence="2 3">
    <name type="scientific">Teratosphaeria destructans</name>
    <dbReference type="NCBI Taxonomy" id="418781"/>
    <lineage>
        <taxon>Eukaryota</taxon>
        <taxon>Fungi</taxon>
        <taxon>Dikarya</taxon>
        <taxon>Ascomycota</taxon>
        <taxon>Pezizomycotina</taxon>
        <taxon>Dothideomycetes</taxon>
        <taxon>Dothideomycetidae</taxon>
        <taxon>Mycosphaerellales</taxon>
        <taxon>Teratosphaeriaceae</taxon>
        <taxon>Teratosphaeria</taxon>
    </lineage>
</organism>
<accession>A0A9W7W2S1</accession>
<protein>
    <submittedName>
        <fullName evidence="2">Uncharacterized protein</fullName>
    </submittedName>
</protein>
<sequence length="345" mass="38898">MALHQETARGHADPQIASELVTMLDQFLWLDGDDTKILFHNEDVAPVSNSISSQVLMASTPDIPASLACYPDVGLDALLQDEQKEKDLARHLGAKIARIKKDRRSAWQLAHWRLLCEWQTLPTALQQSSGASFEKLELPQALLALRRAQEVARTPPQDSFRVTLVTSVETNGLPGSMRPIYLDAQTSYRKFSYNLGAHLPNQYLRQAHFGSPSGDSPAYLYHVGHSTSTSDRSLNTEEDFRSLVELLKGRNKDVLIWHERMWKESLASRAKWAEIKEMTVDVEGWEIFEPLYDPNFSRIDLKDVDLGIAGWSYSESEDQMHPGTGVLEQKARPQSRSSARKAATR</sequence>